<proteinExistence type="predicted"/>
<dbReference type="EMBL" id="JASCZI010151881">
    <property type="protein sequence ID" value="MED6174761.1"/>
    <property type="molecule type" value="Genomic_DNA"/>
</dbReference>
<accession>A0ABU6VQU0</accession>
<keyword evidence="2" id="KW-1185">Reference proteome</keyword>
<reference evidence="1 2" key="1">
    <citation type="journal article" date="2023" name="Plants (Basel)">
        <title>Bridging the Gap: Combining Genomics and Transcriptomics Approaches to Understand Stylosanthes scabra, an Orphan Legume from the Brazilian Caatinga.</title>
        <authorList>
            <person name="Ferreira-Neto J.R.C."/>
            <person name="da Silva M.D."/>
            <person name="Binneck E."/>
            <person name="de Melo N.F."/>
            <person name="da Silva R.H."/>
            <person name="de Melo A.L.T.M."/>
            <person name="Pandolfi V."/>
            <person name="Bustamante F.O."/>
            <person name="Brasileiro-Vidal A.C."/>
            <person name="Benko-Iseppon A.M."/>
        </authorList>
    </citation>
    <scope>NUCLEOTIDE SEQUENCE [LARGE SCALE GENOMIC DNA]</scope>
    <source>
        <tissue evidence="1">Leaves</tissue>
    </source>
</reference>
<protein>
    <submittedName>
        <fullName evidence="1">Uncharacterized protein</fullName>
    </submittedName>
</protein>
<evidence type="ECO:0000313" key="1">
    <source>
        <dbReference type="EMBL" id="MED6174761.1"/>
    </source>
</evidence>
<evidence type="ECO:0000313" key="2">
    <source>
        <dbReference type="Proteomes" id="UP001341840"/>
    </source>
</evidence>
<gene>
    <name evidence="1" type="ORF">PIB30_072094</name>
</gene>
<sequence>MQRSEYQVAKKPLSDGCNQFGLVGSGMGPVQLSQVHPLELKPLFKKTPKKPLFEQFIPNLHPQPPPTSNLRRASVHRNIRRASLNLQRPSTQISVAPSSRSVLLLPSLPLHFNHVSWLANPLANRERAESEEERGRTALAGLGAAVAVIDDRGREKRDQRETWLRKEAATTIEFLLRCRGRKSHHRLLLLPASKEVVASVFFDAACAFRHRGVRRVEEQHDLPRDAHTVV</sequence>
<comment type="caution">
    <text evidence="1">The sequence shown here is derived from an EMBL/GenBank/DDBJ whole genome shotgun (WGS) entry which is preliminary data.</text>
</comment>
<dbReference type="Proteomes" id="UP001341840">
    <property type="component" value="Unassembled WGS sequence"/>
</dbReference>
<name>A0ABU6VQU0_9FABA</name>
<organism evidence="1 2">
    <name type="scientific">Stylosanthes scabra</name>
    <dbReference type="NCBI Taxonomy" id="79078"/>
    <lineage>
        <taxon>Eukaryota</taxon>
        <taxon>Viridiplantae</taxon>
        <taxon>Streptophyta</taxon>
        <taxon>Embryophyta</taxon>
        <taxon>Tracheophyta</taxon>
        <taxon>Spermatophyta</taxon>
        <taxon>Magnoliopsida</taxon>
        <taxon>eudicotyledons</taxon>
        <taxon>Gunneridae</taxon>
        <taxon>Pentapetalae</taxon>
        <taxon>rosids</taxon>
        <taxon>fabids</taxon>
        <taxon>Fabales</taxon>
        <taxon>Fabaceae</taxon>
        <taxon>Papilionoideae</taxon>
        <taxon>50 kb inversion clade</taxon>
        <taxon>dalbergioids sensu lato</taxon>
        <taxon>Dalbergieae</taxon>
        <taxon>Pterocarpus clade</taxon>
        <taxon>Stylosanthes</taxon>
    </lineage>
</organism>